<feature type="domain" description="ABC transporter" evidence="4">
    <location>
        <begin position="5"/>
        <end position="232"/>
    </location>
</feature>
<dbReference type="RefSeq" id="WP_306763308.1">
    <property type="nucleotide sequence ID" value="NZ_CP118224.1"/>
</dbReference>
<dbReference type="GO" id="GO:0005886">
    <property type="term" value="C:plasma membrane"/>
    <property type="evidence" value="ECO:0007669"/>
    <property type="project" value="TreeGrafter"/>
</dbReference>
<dbReference type="CDD" id="cd03255">
    <property type="entry name" value="ABC_MJ0796_LolCDE_FtsE"/>
    <property type="match status" value="1"/>
</dbReference>
<dbReference type="InterPro" id="IPR027417">
    <property type="entry name" value="P-loop_NTPase"/>
</dbReference>
<keyword evidence="6" id="KW-1185">Reference proteome</keyword>
<dbReference type="GO" id="GO:0022857">
    <property type="term" value="F:transmembrane transporter activity"/>
    <property type="evidence" value="ECO:0007669"/>
    <property type="project" value="TreeGrafter"/>
</dbReference>
<name>A0AA50QDE0_9GAMM</name>
<protein>
    <submittedName>
        <fullName evidence="5">ABC transporter ATP-binding protein</fullName>
    </submittedName>
</protein>
<dbReference type="PROSITE" id="PS50893">
    <property type="entry name" value="ABC_TRANSPORTER_2"/>
    <property type="match status" value="1"/>
</dbReference>
<dbReference type="InterPro" id="IPR015854">
    <property type="entry name" value="ABC_transpr_LolD-like"/>
</dbReference>
<sequence>MVPLLSIHQLTFAWPGQAALLNINSLSLAPGERLFIKGPSGSGKSTLLGLLAGILRPGQGRLEILGRDLVRMTASRRDRFRADHLGYIFQQFNLLPYLSVVDNVTSALIFSRHKRRQLAAPPRQEAERLLSALRLPPSLWQQPVHKLSIGQQQRVAAARALIGRPALVIADEPTSALDADSRAAFMALLFAECEQAGSGLVFVSHDAGLEPLFTNVVSLNQLNGAAHAEPGL</sequence>
<dbReference type="PANTHER" id="PTHR24220">
    <property type="entry name" value="IMPORT ATP-BINDING PROTEIN"/>
    <property type="match status" value="1"/>
</dbReference>
<evidence type="ECO:0000313" key="5">
    <source>
        <dbReference type="EMBL" id="WMC12071.1"/>
    </source>
</evidence>
<evidence type="ECO:0000256" key="2">
    <source>
        <dbReference type="ARBA" id="ARBA00022741"/>
    </source>
</evidence>
<keyword evidence="1" id="KW-0813">Transport</keyword>
<dbReference type="SUPFAM" id="SSF52540">
    <property type="entry name" value="P-loop containing nucleoside triphosphate hydrolases"/>
    <property type="match status" value="1"/>
</dbReference>
<dbReference type="Proteomes" id="UP001223802">
    <property type="component" value="Chromosome"/>
</dbReference>
<dbReference type="PANTHER" id="PTHR24220:SF611">
    <property type="entry name" value="ATP-BINDING COMPONENT OF ABC TRANSPORTER-RELATED"/>
    <property type="match status" value="1"/>
</dbReference>
<proteinExistence type="predicted"/>
<dbReference type="GO" id="GO:0016887">
    <property type="term" value="F:ATP hydrolysis activity"/>
    <property type="evidence" value="ECO:0007669"/>
    <property type="project" value="InterPro"/>
</dbReference>
<keyword evidence="3 5" id="KW-0067">ATP-binding</keyword>
<dbReference type="InterPro" id="IPR003593">
    <property type="entry name" value="AAA+_ATPase"/>
</dbReference>
<organism evidence="5 6">
    <name type="scientific">Oceanimonas pelagia</name>
    <dbReference type="NCBI Taxonomy" id="3028314"/>
    <lineage>
        <taxon>Bacteria</taxon>
        <taxon>Pseudomonadati</taxon>
        <taxon>Pseudomonadota</taxon>
        <taxon>Gammaproteobacteria</taxon>
        <taxon>Aeromonadales</taxon>
        <taxon>Aeromonadaceae</taxon>
        <taxon>Oceanimonas</taxon>
    </lineage>
</organism>
<evidence type="ECO:0000256" key="3">
    <source>
        <dbReference type="ARBA" id="ARBA00022840"/>
    </source>
</evidence>
<keyword evidence="2" id="KW-0547">Nucleotide-binding</keyword>
<dbReference type="Gene3D" id="3.40.50.300">
    <property type="entry name" value="P-loop containing nucleotide triphosphate hydrolases"/>
    <property type="match status" value="1"/>
</dbReference>
<dbReference type="GO" id="GO:0005524">
    <property type="term" value="F:ATP binding"/>
    <property type="evidence" value="ECO:0007669"/>
    <property type="project" value="UniProtKB-KW"/>
</dbReference>
<dbReference type="InterPro" id="IPR017911">
    <property type="entry name" value="MacB-like_ATP-bd"/>
</dbReference>
<dbReference type="SMART" id="SM00382">
    <property type="entry name" value="AAA"/>
    <property type="match status" value="1"/>
</dbReference>
<evidence type="ECO:0000313" key="6">
    <source>
        <dbReference type="Proteomes" id="UP001223802"/>
    </source>
</evidence>
<dbReference type="KEGG" id="ope:PU634_06830"/>
<dbReference type="AlphaFoldDB" id="A0AA50QDE0"/>
<gene>
    <name evidence="5" type="ORF">PU634_06830</name>
</gene>
<reference evidence="5 6" key="1">
    <citation type="submission" date="2023-02" db="EMBL/GenBank/DDBJ databases">
        <title>Complete genome sequence of a novel bacterium Oceanimonas sp. NTOU-MSR1 isolated from marine coast sediment.</title>
        <authorList>
            <person name="Yang H.-T."/>
            <person name="Chen Y.-L."/>
            <person name="Ho Y.-N."/>
        </authorList>
    </citation>
    <scope>NUCLEOTIDE SEQUENCE [LARGE SCALE GENOMIC DNA]</scope>
    <source>
        <strain evidence="5 6">NTOU-MSR1</strain>
    </source>
</reference>
<accession>A0AA50QDE0</accession>
<evidence type="ECO:0000259" key="4">
    <source>
        <dbReference type="PROSITE" id="PS50893"/>
    </source>
</evidence>
<dbReference type="Pfam" id="PF00005">
    <property type="entry name" value="ABC_tran"/>
    <property type="match status" value="1"/>
</dbReference>
<evidence type="ECO:0000256" key="1">
    <source>
        <dbReference type="ARBA" id="ARBA00022448"/>
    </source>
</evidence>
<dbReference type="InterPro" id="IPR003439">
    <property type="entry name" value="ABC_transporter-like_ATP-bd"/>
</dbReference>
<dbReference type="EMBL" id="CP118224">
    <property type="protein sequence ID" value="WMC12071.1"/>
    <property type="molecule type" value="Genomic_DNA"/>
</dbReference>